<evidence type="ECO:0000256" key="1">
    <source>
        <dbReference type="SAM" id="Phobius"/>
    </source>
</evidence>
<dbReference type="PANTHER" id="PTHR36694">
    <property type="entry name" value="PASIFLORA 1, ISOFORM A-RELATED"/>
    <property type="match status" value="1"/>
</dbReference>
<dbReference type="PANTHER" id="PTHR36694:SF11">
    <property type="entry name" value="LP21121P-RELATED"/>
    <property type="match status" value="1"/>
</dbReference>
<evidence type="ECO:0000313" key="3">
    <source>
        <dbReference type="Proteomes" id="UP001148838"/>
    </source>
</evidence>
<feature type="transmembrane region" description="Helical" evidence="1">
    <location>
        <begin position="144"/>
        <end position="165"/>
    </location>
</feature>
<feature type="transmembrane region" description="Helical" evidence="1">
    <location>
        <begin position="33"/>
        <end position="52"/>
    </location>
</feature>
<feature type="transmembrane region" description="Helical" evidence="1">
    <location>
        <begin position="104"/>
        <end position="132"/>
    </location>
</feature>
<keyword evidence="1" id="KW-0812">Transmembrane</keyword>
<keyword evidence="1" id="KW-1133">Transmembrane helix</keyword>
<protein>
    <submittedName>
        <fullName evidence="2">Uncharacterized protein</fullName>
    </submittedName>
</protein>
<dbReference type="Proteomes" id="UP001148838">
    <property type="component" value="Unassembled WGS sequence"/>
</dbReference>
<keyword evidence="1" id="KW-0472">Membrane</keyword>
<comment type="caution">
    <text evidence="2">The sequence shown here is derived from an EMBL/GenBank/DDBJ whole genome shotgun (WGS) entry which is preliminary data.</text>
</comment>
<proteinExistence type="predicted"/>
<sequence>MAVPLRSCCYVFTLRQGTMLIAVIELVSASIDLLTYVNSCSIILFLLLLGSAHAQEIAAMLEADIEENGGGNSGYQDTEDASVYAVPPHHANNNEMRLHKGQHVALVMIIALYTAIAMVTIHLVSCTLLLYGSIMHVRQCLLPWLSVVVIGLVFSLASLLVCIVLGHGTATILLVTGLFIHLRLCLLLVVFSHYRQLYEDQVSSCASLVQRDATSIKTGYLHFPPPGKPSDV</sequence>
<reference evidence="2 3" key="1">
    <citation type="journal article" date="2022" name="Allergy">
        <title>Genome assembly and annotation of Periplaneta americana reveal a comprehensive cockroach allergen profile.</title>
        <authorList>
            <person name="Wang L."/>
            <person name="Xiong Q."/>
            <person name="Saelim N."/>
            <person name="Wang L."/>
            <person name="Nong W."/>
            <person name="Wan A.T."/>
            <person name="Shi M."/>
            <person name="Liu X."/>
            <person name="Cao Q."/>
            <person name="Hui J.H.L."/>
            <person name="Sookrung N."/>
            <person name="Leung T.F."/>
            <person name="Tungtrongchitr A."/>
            <person name="Tsui S.K.W."/>
        </authorList>
    </citation>
    <scope>NUCLEOTIDE SEQUENCE [LARGE SCALE GENOMIC DNA]</scope>
    <source>
        <strain evidence="2">PWHHKU_190912</strain>
    </source>
</reference>
<keyword evidence="3" id="KW-1185">Reference proteome</keyword>
<evidence type="ECO:0000313" key="2">
    <source>
        <dbReference type="EMBL" id="KAJ4443255.1"/>
    </source>
</evidence>
<organism evidence="2 3">
    <name type="scientific">Periplaneta americana</name>
    <name type="common">American cockroach</name>
    <name type="synonym">Blatta americana</name>
    <dbReference type="NCBI Taxonomy" id="6978"/>
    <lineage>
        <taxon>Eukaryota</taxon>
        <taxon>Metazoa</taxon>
        <taxon>Ecdysozoa</taxon>
        <taxon>Arthropoda</taxon>
        <taxon>Hexapoda</taxon>
        <taxon>Insecta</taxon>
        <taxon>Pterygota</taxon>
        <taxon>Neoptera</taxon>
        <taxon>Polyneoptera</taxon>
        <taxon>Dictyoptera</taxon>
        <taxon>Blattodea</taxon>
        <taxon>Blattoidea</taxon>
        <taxon>Blattidae</taxon>
        <taxon>Blattinae</taxon>
        <taxon>Periplaneta</taxon>
    </lineage>
</organism>
<feature type="transmembrane region" description="Helical" evidence="1">
    <location>
        <begin position="7"/>
        <end position="27"/>
    </location>
</feature>
<feature type="transmembrane region" description="Helical" evidence="1">
    <location>
        <begin position="172"/>
        <end position="194"/>
    </location>
</feature>
<gene>
    <name evidence="2" type="ORF">ANN_04923</name>
</gene>
<name>A0ABQ8TBM7_PERAM</name>
<accession>A0ABQ8TBM7</accession>
<dbReference type="EMBL" id="JAJSOF020000013">
    <property type="protein sequence ID" value="KAJ4443255.1"/>
    <property type="molecule type" value="Genomic_DNA"/>
</dbReference>